<proteinExistence type="predicted"/>
<dbReference type="STRING" id="1146883.BLASA_0321"/>
<dbReference type="KEGG" id="bsd:BLASA_0321"/>
<name>H6RM56_BLASD</name>
<dbReference type="Gene3D" id="1.10.1220.10">
    <property type="entry name" value="Met repressor-like"/>
    <property type="match status" value="1"/>
</dbReference>
<reference evidence="3" key="2">
    <citation type="submission" date="2012-02" db="EMBL/GenBank/DDBJ databases">
        <title>Complete genome sequence of Blastococcus saxobsidens strain DD2.</title>
        <authorList>
            <person name="Genoscope."/>
        </authorList>
    </citation>
    <scope>NUCLEOTIDE SEQUENCE [LARGE SCALE GENOMIC DNA]</scope>
    <source>
        <strain evidence="3">DD2</strain>
    </source>
</reference>
<keyword evidence="2" id="KW-0238">DNA-binding</keyword>
<feature type="domain" description="Ribbon-helix-helix protein CopG" evidence="1">
    <location>
        <begin position="5"/>
        <end position="41"/>
    </location>
</feature>
<dbReference type="AlphaFoldDB" id="H6RM56"/>
<organism evidence="2 3">
    <name type="scientific">Blastococcus saxobsidens (strain DD2)</name>
    <dbReference type="NCBI Taxonomy" id="1146883"/>
    <lineage>
        <taxon>Bacteria</taxon>
        <taxon>Bacillati</taxon>
        <taxon>Actinomycetota</taxon>
        <taxon>Actinomycetes</taxon>
        <taxon>Geodermatophilales</taxon>
        <taxon>Geodermatophilaceae</taxon>
        <taxon>Blastococcus</taxon>
    </lineage>
</organism>
<dbReference type="InterPro" id="IPR013321">
    <property type="entry name" value="Arc_rbn_hlx_hlx"/>
</dbReference>
<dbReference type="InterPro" id="IPR002145">
    <property type="entry name" value="CopG"/>
</dbReference>
<dbReference type="Proteomes" id="UP000007517">
    <property type="component" value="Chromosome"/>
</dbReference>
<dbReference type="eggNOG" id="COG0864">
    <property type="taxonomic scope" value="Bacteria"/>
</dbReference>
<reference evidence="2 3" key="1">
    <citation type="journal article" date="2012" name="J. Bacteriol.">
        <title>Genome Sequence of Blastococcus saxobsidens DD2, a Stone-Inhabiting Bacterium.</title>
        <authorList>
            <person name="Chouaia B."/>
            <person name="Crotti E."/>
            <person name="Brusetti L."/>
            <person name="Daffonchio D."/>
            <person name="Essoussi I."/>
            <person name="Nouioui I."/>
            <person name="Sbissi I."/>
            <person name="Ghodhbane-Gtari F."/>
            <person name="Gtari M."/>
            <person name="Vacherie B."/>
            <person name="Barbe V."/>
            <person name="Medigue C."/>
            <person name="Gury J."/>
            <person name="Pujic P."/>
            <person name="Normand P."/>
        </authorList>
    </citation>
    <scope>NUCLEOTIDE SEQUENCE [LARGE SCALE GENOMIC DNA]</scope>
    <source>
        <strain evidence="2 3">DD2</strain>
    </source>
</reference>
<keyword evidence="3" id="KW-1185">Reference proteome</keyword>
<evidence type="ECO:0000313" key="2">
    <source>
        <dbReference type="EMBL" id="CCG01298.1"/>
    </source>
</evidence>
<evidence type="ECO:0000313" key="3">
    <source>
        <dbReference type="Proteomes" id="UP000007517"/>
    </source>
</evidence>
<dbReference type="GO" id="GO:0006355">
    <property type="term" value="P:regulation of DNA-templated transcription"/>
    <property type="evidence" value="ECO:0007669"/>
    <property type="project" value="InterPro"/>
</dbReference>
<sequence>MVVKTAISVPDHILEQVNRKARDLGLNRSQFFSQAAERYLREIDDDITERINAALDAAGDDDSNAVAAAHGRRMLLELTADDEW</sequence>
<dbReference type="GO" id="GO:0003677">
    <property type="term" value="F:DNA binding"/>
    <property type="evidence" value="ECO:0007669"/>
    <property type="project" value="UniProtKB-KW"/>
</dbReference>
<dbReference type="Pfam" id="PF01402">
    <property type="entry name" value="RHH_1"/>
    <property type="match status" value="1"/>
</dbReference>
<accession>H6RM56</accession>
<protein>
    <submittedName>
        <fullName evidence="2">DNA-binding protein, CopG family, putative Antitoxin protein ChpI</fullName>
    </submittedName>
</protein>
<dbReference type="HOGENOM" id="CLU_179926_2_0_11"/>
<gene>
    <name evidence="2" type="ordered locus">BLASA_0321</name>
</gene>
<evidence type="ECO:0000259" key="1">
    <source>
        <dbReference type="Pfam" id="PF01402"/>
    </source>
</evidence>
<dbReference type="EMBL" id="FO117623">
    <property type="protein sequence ID" value="CCG01298.1"/>
    <property type="molecule type" value="Genomic_DNA"/>
</dbReference>